<dbReference type="EMBL" id="JBBKAI010000002">
    <property type="protein sequence ID" value="MEJ8660797.1"/>
    <property type="molecule type" value="Genomic_DNA"/>
</dbReference>
<reference evidence="1" key="1">
    <citation type="submission" date="2024-03" db="EMBL/GenBank/DDBJ databases">
        <title>Novel Streptomyces species of biotechnological and ecological value are a feature of Machair soil.</title>
        <authorList>
            <person name="Prole J.R."/>
            <person name="Goodfellow M."/>
            <person name="Allenby N."/>
            <person name="Ward A.C."/>
        </authorList>
    </citation>
    <scope>NUCLEOTIDE SEQUENCE</scope>
    <source>
        <strain evidence="1">MS1.AVA.4</strain>
    </source>
</reference>
<organism evidence="1 2">
    <name type="scientific">Streptomyces pratisoli</name>
    <dbReference type="NCBI Taxonomy" id="3139917"/>
    <lineage>
        <taxon>Bacteria</taxon>
        <taxon>Bacillati</taxon>
        <taxon>Actinomycetota</taxon>
        <taxon>Actinomycetes</taxon>
        <taxon>Kitasatosporales</taxon>
        <taxon>Streptomycetaceae</taxon>
        <taxon>Streptomyces</taxon>
    </lineage>
</organism>
<gene>
    <name evidence="1" type="ORF">WKI58_30520</name>
</gene>
<evidence type="ECO:0000313" key="2">
    <source>
        <dbReference type="Proteomes" id="UP001375539"/>
    </source>
</evidence>
<comment type="caution">
    <text evidence="1">The sequence shown here is derived from an EMBL/GenBank/DDBJ whole genome shotgun (WGS) entry which is preliminary data.</text>
</comment>
<accession>A0ACC6QSI6</accession>
<protein>
    <submittedName>
        <fullName evidence="1">Uncharacterized protein</fullName>
    </submittedName>
</protein>
<sequence>MSPVLGRAYSPRDIVGFMRRAGLDPDTIDLADAAFVAWRGGGLGVWAASD</sequence>
<proteinExistence type="predicted"/>
<keyword evidence="2" id="KW-1185">Reference proteome</keyword>
<name>A0ACC6QSI6_9ACTN</name>
<evidence type="ECO:0000313" key="1">
    <source>
        <dbReference type="EMBL" id="MEJ8660797.1"/>
    </source>
</evidence>
<dbReference type="Proteomes" id="UP001375539">
    <property type="component" value="Unassembled WGS sequence"/>
</dbReference>